<dbReference type="EnsemblMetazoa" id="SCAU015677-RA">
    <property type="protein sequence ID" value="SCAU015677-PA"/>
    <property type="gene ID" value="SCAU015677"/>
</dbReference>
<protein>
    <recommendedName>
        <fullName evidence="8">THAP-type domain-containing protein</fullName>
    </recommendedName>
</protein>
<evidence type="ECO:0000256" key="4">
    <source>
        <dbReference type="ARBA" id="ARBA00023125"/>
    </source>
</evidence>
<evidence type="ECO:0000313" key="10">
    <source>
        <dbReference type="Proteomes" id="UP000095300"/>
    </source>
</evidence>
<dbReference type="InterPro" id="IPR006612">
    <property type="entry name" value="THAP_Znf"/>
</dbReference>
<keyword evidence="2 5" id="KW-0863">Zinc-finger</keyword>
<evidence type="ECO:0000256" key="2">
    <source>
        <dbReference type="ARBA" id="ARBA00022771"/>
    </source>
</evidence>
<feature type="coiled-coil region" evidence="6">
    <location>
        <begin position="285"/>
        <end position="312"/>
    </location>
</feature>
<dbReference type="SMART" id="SM00980">
    <property type="entry name" value="THAP"/>
    <property type="match status" value="1"/>
</dbReference>
<dbReference type="KEGG" id="scac:106094675"/>
<evidence type="ECO:0000256" key="5">
    <source>
        <dbReference type="PROSITE-ProRule" id="PRU00309"/>
    </source>
</evidence>
<dbReference type="GO" id="GO:0043565">
    <property type="term" value="F:sequence-specific DNA binding"/>
    <property type="evidence" value="ECO:0007669"/>
    <property type="project" value="InterPro"/>
</dbReference>
<dbReference type="SUPFAM" id="SSF57716">
    <property type="entry name" value="Glucocorticoid receptor-like (DNA-binding domain)"/>
    <property type="match status" value="1"/>
</dbReference>
<dbReference type="PROSITE" id="PS50950">
    <property type="entry name" value="ZF_THAP"/>
    <property type="match status" value="1"/>
</dbReference>
<reference evidence="9" key="1">
    <citation type="submission" date="2020-05" db="UniProtKB">
        <authorList>
            <consortium name="EnsemblMetazoa"/>
        </authorList>
    </citation>
    <scope>IDENTIFICATION</scope>
    <source>
        <strain evidence="9">USDA</strain>
    </source>
</reference>
<keyword evidence="3" id="KW-0862">Zinc</keyword>
<evidence type="ECO:0000313" key="9">
    <source>
        <dbReference type="EnsemblMetazoa" id="SCAU015677-PA"/>
    </source>
</evidence>
<evidence type="ECO:0000259" key="8">
    <source>
        <dbReference type="PROSITE" id="PS50950"/>
    </source>
</evidence>
<dbReference type="SMART" id="SM00692">
    <property type="entry name" value="DM3"/>
    <property type="match status" value="1"/>
</dbReference>
<sequence length="316" mass="36540">MSLRTCAYRNCDNFVSDFDRNCRSKPDVTLFKFPKDPERRQKWIELGKAPSNLLPHYSYYCSDHFDGRFLNVGPRRTMLVGEAVPYAYNEKSEPHKNSEEIELVEEEDLYLYHIKGDEVTPGSTQESQQATTEILVESTTNGNEILEFLRHDLDLDDEDQSQPQIVSTKKESSVKHYVVNPFKRKLCNSSNASSSTTNPNLKGTSLKNQQLTKNISITKHSSDEPSPKKVNEVEVQKNTTNVKESKNPCSVVNDNEIDEEDDALIDSSSITTFIYKGEEYIQMPKRQYREEKLNMMRKIKKMEQVIHNIKNELQHF</sequence>
<name>A0A1I8QBL5_STOCA</name>
<proteinExistence type="predicted"/>
<keyword evidence="6" id="KW-0175">Coiled coil</keyword>
<keyword evidence="1" id="KW-0479">Metal-binding</keyword>
<feature type="compositionally biased region" description="Polar residues" evidence="7">
    <location>
        <begin position="201"/>
        <end position="210"/>
    </location>
</feature>
<keyword evidence="10" id="KW-1185">Reference proteome</keyword>
<dbReference type="GO" id="GO:0008270">
    <property type="term" value="F:zinc ion binding"/>
    <property type="evidence" value="ECO:0007669"/>
    <property type="project" value="UniProtKB-KW"/>
</dbReference>
<dbReference type="PANTHER" id="PTHR46600:SF11">
    <property type="entry name" value="THAP DOMAIN-CONTAINING PROTEIN 10"/>
    <property type="match status" value="1"/>
</dbReference>
<evidence type="ECO:0000256" key="3">
    <source>
        <dbReference type="ARBA" id="ARBA00022833"/>
    </source>
</evidence>
<feature type="domain" description="THAP-type" evidence="8">
    <location>
        <begin position="1"/>
        <end position="88"/>
    </location>
</feature>
<evidence type="ECO:0000256" key="6">
    <source>
        <dbReference type="SAM" id="Coils"/>
    </source>
</evidence>
<dbReference type="InterPro" id="IPR026516">
    <property type="entry name" value="THAP1/10"/>
</dbReference>
<dbReference type="OrthoDB" id="8948150at2759"/>
<dbReference type="Proteomes" id="UP000095300">
    <property type="component" value="Unassembled WGS sequence"/>
</dbReference>
<organism evidence="9 10">
    <name type="scientific">Stomoxys calcitrans</name>
    <name type="common">Stable fly</name>
    <name type="synonym">Conops calcitrans</name>
    <dbReference type="NCBI Taxonomy" id="35570"/>
    <lineage>
        <taxon>Eukaryota</taxon>
        <taxon>Metazoa</taxon>
        <taxon>Ecdysozoa</taxon>
        <taxon>Arthropoda</taxon>
        <taxon>Hexapoda</taxon>
        <taxon>Insecta</taxon>
        <taxon>Pterygota</taxon>
        <taxon>Neoptera</taxon>
        <taxon>Endopterygota</taxon>
        <taxon>Diptera</taxon>
        <taxon>Brachycera</taxon>
        <taxon>Muscomorpha</taxon>
        <taxon>Muscoidea</taxon>
        <taxon>Muscidae</taxon>
        <taxon>Stomoxys</taxon>
    </lineage>
</organism>
<accession>A0A1I8QBL5</accession>
<dbReference type="Pfam" id="PF05485">
    <property type="entry name" value="THAP"/>
    <property type="match status" value="1"/>
</dbReference>
<feature type="region of interest" description="Disordered" evidence="7">
    <location>
        <begin position="188"/>
        <end position="210"/>
    </location>
</feature>
<keyword evidence="4 5" id="KW-0238">DNA-binding</keyword>
<evidence type="ECO:0000256" key="7">
    <source>
        <dbReference type="SAM" id="MobiDB-lite"/>
    </source>
</evidence>
<evidence type="ECO:0000256" key="1">
    <source>
        <dbReference type="ARBA" id="ARBA00022723"/>
    </source>
</evidence>
<dbReference type="PANTHER" id="PTHR46600">
    <property type="entry name" value="THAP DOMAIN-CONTAINING"/>
    <property type="match status" value="1"/>
</dbReference>
<feature type="compositionally biased region" description="Low complexity" evidence="7">
    <location>
        <begin position="188"/>
        <end position="200"/>
    </location>
</feature>
<dbReference type="AlphaFoldDB" id="A0A1I8QBL5"/>
<gene>
    <name evidence="9" type="primary">106094675</name>
</gene>
<dbReference type="VEuPathDB" id="VectorBase:SCAU015677"/>